<dbReference type="PANTHER" id="PTHR45947:SF15">
    <property type="entry name" value="TEICHURONIC ACID BIOSYNTHESIS GLYCOSYLTRANSFERASE TUAC-RELATED"/>
    <property type="match status" value="1"/>
</dbReference>
<evidence type="ECO:0000256" key="1">
    <source>
        <dbReference type="ARBA" id="ARBA00022676"/>
    </source>
</evidence>
<protein>
    <submittedName>
        <fullName evidence="4">Glycosyltransferase</fullName>
    </submittedName>
</protein>
<evidence type="ECO:0000256" key="2">
    <source>
        <dbReference type="ARBA" id="ARBA00022679"/>
    </source>
</evidence>
<dbReference type="InterPro" id="IPR028098">
    <property type="entry name" value="Glyco_trans_4-like_N"/>
</dbReference>
<dbReference type="Gene3D" id="3.40.50.2000">
    <property type="entry name" value="Glycogen Phosphorylase B"/>
    <property type="match status" value="2"/>
</dbReference>
<gene>
    <name evidence="4" type="ORF">HQ603_18070</name>
</gene>
<keyword evidence="2" id="KW-0808">Transferase</keyword>
<keyword evidence="1" id="KW-0328">Glycosyltransferase</keyword>
<sequence length="395" mass="42800">MPIVHPRSIARALDKGGAALQSVVAITRRAAEPREPLMKIVHVSEAFGGGLRSAIVNYVSASPQHRHHLFVRTRVGHETFAIPEAATTTVFDGPTAAFLRAARREILDGGYDLVHLHSSYAGLLRAMLPRGVRIMYSPHCYAMEAGHPVYKRVVYRSVERVLAQREQVLMAVSPREVAIGHGLRAAMPSREVPNSATPMEPLAFDGRRGPRPVVAMLGRIADQKDPQFFAEVADVVGDRCDFVWIGDGEEGRTSLARAGVQVTGWVEPAVVRRLMRSADLYLHTAAWEGAPLSTLEAAEMGCPVISRSIPSMSTLGYALGGATPVEMAVAVRRFFADAAYQARVRQATAAVVADYTFELMSERLAEAYDFAAWRLGNAVGETESATRSASGILVG</sequence>
<feature type="domain" description="Glycosyltransferase subfamily 4-like N-terminal" evidence="3">
    <location>
        <begin position="94"/>
        <end position="176"/>
    </location>
</feature>
<reference evidence="4 5" key="1">
    <citation type="submission" date="2020-06" db="EMBL/GenBank/DDBJ databases">
        <title>Taxonomy, biology and ecology of Rhodococcus bacteria occurring in California pistachio and other woody hosts as revealed by genome sequence analyses.</title>
        <authorList>
            <person name="Gai Y."/>
            <person name="Riely B."/>
        </authorList>
    </citation>
    <scope>NUCLEOTIDE SEQUENCE [LARGE SCALE GENOMIC DNA]</scope>
    <source>
        <strain evidence="4 5">BP-281</strain>
    </source>
</reference>
<accession>A0ABS7P8A5</accession>
<organism evidence="4 5">
    <name type="scientific">Rhodococcoides corynebacterioides</name>
    <dbReference type="NCBI Taxonomy" id="53972"/>
    <lineage>
        <taxon>Bacteria</taxon>
        <taxon>Bacillati</taxon>
        <taxon>Actinomycetota</taxon>
        <taxon>Actinomycetes</taxon>
        <taxon>Mycobacteriales</taxon>
        <taxon>Nocardiaceae</taxon>
        <taxon>Rhodococcoides</taxon>
    </lineage>
</organism>
<evidence type="ECO:0000313" key="5">
    <source>
        <dbReference type="Proteomes" id="UP000825228"/>
    </source>
</evidence>
<dbReference type="RefSeq" id="WP_222686138.1">
    <property type="nucleotide sequence ID" value="NZ_JABUBT010000051.1"/>
</dbReference>
<comment type="caution">
    <text evidence="4">The sequence shown here is derived from an EMBL/GenBank/DDBJ whole genome shotgun (WGS) entry which is preliminary data.</text>
</comment>
<dbReference type="Pfam" id="PF13439">
    <property type="entry name" value="Glyco_transf_4"/>
    <property type="match status" value="1"/>
</dbReference>
<dbReference type="Proteomes" id="UP000825228">
    <property type="component" value="Unassembled WGS sequence"/>
</dbReference>
<name>A0ABS7P8A5_9NOCA</name>
<dbReference type="PANTHER" id="PTHR45947">
    <property type="entry name" value="SULFOQUINOVOSYL TRANSFERASE SQD2"/>
    <property type="match status" value="1"/>
</dbReference>
<keyword evidence="5" id="KW-1185">Reference proteome</keyword>
<dbReference type="EMBL" id="JABUBU010000033">
    <property type="protein sequence ID" value="MBY6368658.1"/>
    <property type="molecule type" value="Genomic_DNA"/>
</dbReference>
<dbReference type="SUPFAM" id="SSF53756">
    <property type="entry name" value="UDP-Glycosyltransferase/glycogen phosphorylase"/>
    <property type="match status" value="1"/>
</dbReference>
<proteinExistence type="predicted"/>
<evidence type="ECO:0000259" key="3">
    <source>
        <dbReference type="Pfam" id="PF13439"/>
    </source>
</evidence>
<dbReference type="InterPro" id="IPR050194">
    <property type="entry name" value="Glycosyltransferase_grp1"/>
</dbReference>
<evidence type="ECO:0000313" key="4">
    <source>
        <dbReference type="EMBL" id="MBY6368658.1"/>
    </source>
</evidence>
<dbReference type="Pfam" id="PF13692">
    <property type="entry name" value="Glyco_trans_1_4"/>
    <property type="match status" value="1"/>
</dbReference>